<feature type="domain" description="Piwi" evidence="3">
    <location>
        <begin position="776"/>
        <end position="843"/>
    </location>
</feature>
<dbReference type="InterPro" id="IPR003165">
    <property type="entry name" value="Piwi"/>
</dbReference>
<dbReference type="GO" id="GO:0003723">
    <property type="term" value="F:RNA binding"/>
    <property type="evidence" value="ECO:0007669"/>
    <property type="project" value="InterPro"/>
</dbReference>
<dbReference type="PANTHER" id="PTHR22891">
    <property type="entry name" value="EUKARYOTIC TRANSLATION INITIATION FACTOR 2C"/>
    <property type="match status" value="1"/>
</dbReference>
<dbReference type="PROSITE" id="PS50822">
    <property type="entry name" value="PIWI"/>
    <property type="match status" value="2"/>
</dbReference>
<feature type="domain" description="PAZ" evidence="2">
    <location>
        <begin position="255"/>
        <end position="361"/>
    </location>
</feature>
<dbReference type="Pfam" id="PF02171">
    <property type="entry name" value="Piwi"/>
    <property type="match status" value="2"/>
</dbReference>
<name>A0A0G4EVQ2_VITBC</name>
<evidence type="ECO:0000259" key="2">
    <source>
        <dbReference type="PROSITE" id="PS50821"/>
    </source>
</evidence>
<dbReference type="Gene3D" id="3.30.420.10">
    <property type="entry name" value="Ribonuclease H-like superfamily/Ribonuclease H"/>
    <property type="match status" value="1"/>
</dbReference>
<dbReference type="EMBL" id="CDMY01000334">
    <property type="protein sequence ID" value="CEM02727.1"/>
    <property type="molecule type" value="Genomic_DNA"/>
</dbReference>
<evidence type="ECO:0000313" key="5">
    <source>
        <dbReference type="Proteomes" id="UP000041254"/>
    </source>
</evidence>
<evidence type="ECO:0000259" key="3">
    <source>
        <dbReference type="PROSITE" id="PS50822"/>
    </source>
</evidence>
<dbReference type="InterPro" id="IPR036397">
    <property type="entry name" value="RNaseH_sf"/>
</dbReference>
<dbReference type="PROSITE" id="PS50821">
    <property type="entry name" value="PAZ"/>
    <property type="match status" value="1"/>
</dbReference>
<accession>A0A0G4EVQ2</accession>
<dbReference type="InterPro" id="IPR012337">
    <property type="entry name" value="RNaseH-like_sf"/>
</dbReference>
<comment type="similarity">
    <text evidence="1">Belongs to the argonaute family.</text>
</comment>
<gene>
    <name evidence="4" type="ORF">Vbra_20965</name>
</gene>
<keyword evidence="5" id="KW-1185">Reference proteome</keyword>
<dbReference type="VEuPathDB" id="CryptoDB:Vbra_20965"/>
<dbReference type="Pfam" id="PF02170">
    <property type="entry name" value="PAZ"/>
    <property type="match status" value="1"/>
</dbReference>
<evidence type="ECO:0008006" key="6">
    <source>
        <dbReference type="Google" id="ProtNLM"/>
    </source>
</evidence>
<organism evidence="4 5">
    <name type="scientific">Vitrella brassicaformis (strain CCMP3155)</name>
    <dbReference type="NCBI Taxonomy" id="1169540"/>
    <lineage>
        <taxon>Eukaryota</taxon>
        <taxon>Sar</taxon>
        <taxon>Alveolata</taxon>
        <taxon>Colpodellida</taxon>
        <taxon>Vitrellaceae</taxon>
        <taxon>Vitrella</taxon>
    </lineage>
</organism>
<reference evidence="4 5" key="1">
    <citation type="submission" date="2014-11" db="EMBL/GenBank/DDBJ databases">
        <authorList>
            <person name="Zhu J."/>
            <person name="Qi W."/>
            <person name="Song R."/>
        </authorList>
    </citation>
    <scope>NUCLEOTIDE SEQUENCE [LARGE SCALE GENOMIC DNA]</scope>
</reference>
<protein>
    <recommendedName>
        <fullName evidence="6">Piwi domain-containing protein</fullName>
    </recommendedName>
</protein>
<dbReference type="InterPro" id="IPR003100">
    <property type="entry name" value="PAZ_dom"/>
</dbReference>
<proteinExistence type="inferred from homology"/>
<dbReference type="InterPro" id="IPR036085">
    <property type="entry name" value="PAZ_dom_sf"/>
</dbReference>
<dbReference type="SMART" id="SM00949">
    <property type="entry name" value="PAZ"/>
    <property type="match status" value="1"/>
</dbReference>
<dbReference type="SUPFAM" id="SSF101690">
    <property type="entry name" value="PAZ domain"/>
    <property type="match status" value="1"/>
</dbReference>
<dbReference type="Proteomes" id="UP000041254">
    <property type="component" value="Unassembled WGS sequence"/>
</dbReference>
<dbReference type="SMART" id="SM00950">
    <property type="entry name" value="Piwi"/>
    <property type="match status" value="1"/>
</dbReference>
<dbReference type="AlphaFoldDB" id="A0A0G4EVQ2"/>
<evidence type="ECO:0000256" key="1">
    <source>
        <dbReference type="RuleBase" id="RU361178"/>
    </source>
</evidence>
<dbReference type="OrthoDB" id="445936at2759"/>
<evidence type="ECO:0000313" key="4">
    <source>
        <dbReference type="EMBL" id="CEM02727.1"/>
    </source>
</evidence>
<dbReference type="Gene3D" id="3.40.50.2300">
    <property type="match status" value="1"/>
</dbReference>
<dbReference type="SUPFAM" id="SSF53098">
    <property type="entry name" value="Ribonuclease H-like"/>
    <property type="match status" value="1"/>
</dbReference>
<sequence>MSVRELLDSNVVRRDRFGGDGGHYDGQNRNAKAIRALTNLIEVTVGAKEKGQEPHLHIYSIKFNPPLSGDFRVQSKIINTAGADGIKKELQELKLKGALFTGTALLTIKETGWEGESRTFDKVLGGTNTEVQVAWKVAVPLSPMAITPQTHSDEGIRAKMINAQSFFVDNAVRSALRANEVLHQLRDSFYKLAEARDISVTQALKLSLAKGFKTAALPIARGPHVALALNHLWALNCTHTYTPTHPITMIIFEGEARKLIEDIYSRTSGTEEERRHAVKDVLEGRTITTQHVKQAYTIHEIDYTKTADSMFESGGQQTSFRAYFKTRYDIDLPPGSVPPMLVCLRGRRECVIPPAVCRVTGAPKRGDERTRRTMISETRMDPTERMRHLNELLPLFGQAATANSLQESGIQLADQFLQVEGWELDKNLFKCDIGKRDTIDPSMLDQLQKQSVAKPPPLVVDQNSIMAVCVIHEQGERQLGPFLGALRTQLDTPEDRWKEAAQQGVERMLQMGNIDPKEHALGCLLLAIIPDSLEKVVYKPIKNVSYVQYAVTCQCIKRGTIEKKMTVVAPKLVTQIICKMGGHGWSIPAIKDSISPPDRGPKPTMAIGINMGKCLSSAMCAFTASVNIEFTSYVSVVEFLQQDDPAGGGRKQSYKEKEAEAFKHSQVRPGLRTVQPRQKTCPHHHIPRWRARGRETRLLQVLHEFRQEGEPSCGPMRVSKRGPGAVNFFQITGEGRDGTPQVRNPPERCVFDRDVTYNYKFDFYCCHQRVTQGSITPTYYDVLYNDFIIKKEGQEGGMQAAKFQEFTQQLASIYQNWPGGPIRVPAPLMYAAKLSDMVADHLREQFNPRLQSFLFFL</sequence>
<feature type="domain" description="Piwi" evidence="3">
    <location>
        <begin position="524"/>
        <end position="611"/>
    </location>
</feature>
<dbReference type="Gene3D" id="2.170.260.10">
    <property type="entry name" value="paz domain"/>
    <property type="match status" value="1"/>
</dbReference>
<dbReference type="InParanoid" id="A0A0G4EVQ2"/>
<dbReference type="PhylomeDB" id="A0A0G4EVQ2"/>